<proteinExistence type="predicted"/>
<dbReference type="AlphaFoldDB" id="A0A098BU94"/>
<organism evidence="2 3">
    <name type="scientific">Rhodococcus ruber</name>
    <dbReference type="NCBI Taxonomy" id="1830"/>
    <lineage>
        <taxon>Bacteria</taxon>
        <taxon>Bacillati</taxon>
        <taxon>Actinomycetota</taxon>
        <taxon>Actinomycetes</taxon>
        <taxon>Mycobacteriales</taxon>
        <taxon>Nocardiaceae</taxon>
        <taxon>Rhodococcus</taxon>
    </lineage>
</organism>
<evidence type="ECO:0000313" key="3">
    <source>
        <dbReference type="Proteomes" id="UP000042997"/>
    </source>
</evidence>
<reference evidence="2 3" key="1">
    <citation type="journal article" date="2014" name="Genome Announc.">
        <title>Draft Genome Sequence of Propane- and Butane-Oxidizing Actinobacterium Rhodococcus ruber IEGM 231.</title>
        <authorList>
            <person name="Ivshina I.B."/>
            <person name="Kuyukina M.S."/>
            <person name="Krivoruchko A.V."/>
            <person name="Barbe V."/>
            <person name="Fischer C."/>
        </authorList>
    </citation>
    <scope>NUCLEOTIDE SEQUENCE [LARGE SCALE GENOMIC DNA]</scope>
</reference>
<feature type="region of interest" description="Disordered" evidence="1">
    <location>
        <begin position="29"/>
        <end position="54"/>
    </location>
</feature>
<protein>
    <submittedName>
        <fullName evidence="2">Uncharacterized protein</fullName>
    </submittedName>
</protein>
<accession>A0A098BU94</accession>
<name>A0A098BU94_9NOCA</name>
<evidence type="ECO:0000313" key="2">
    <source>
        <dbReference type="EMBL" id="CDZ91286.1"/>
    </source>
</evidence>
<gene>
    <name evidence="2" type="ORF">RHRU231_820056</name>
</gene>
<dbReference type="Proteomes" id="UP000042997">
    <property type="component" value="Unassembled WGS sequence"/>
</dbReference>
<dbReference type="RefSeq" id="WP_017679484.1">
    <property type="nucleotide sequence ID" value="NZ_CP024315.1"/>
</dbReference>
<sequence length="54" mass="5914">MPSSIDGVETRREPVDALVAVTVTGAYGRPQVDRKGRPKRRGAWPSYSSRSGVR</sequence>
<evidence type="ECO:0000256" key="1">
    <source>
        <dbReference type="SAM" id="MobiDB-lite"/>
    </source>
</evidence>
<dbReference type="EMBL" id="CCSD01000097">
    <property type="protein sequence ID" value="CDZ91286.1"/>
    <property type="molecule type" value="Genomic_DNA"/>
</dbReference>